<reference evidence="2" key="1">
    <citation type="submission" date="2023-03" db="EMBL/GenBank/DDBJ databases">
        <title>Massive genome expansion in bonnet fungi (Mycena s.s.) driven by repeated elements and novel gene families across ecological guilds.</title>
        <authorList>
            <consortium name="Lawrence Berkeley National Laboratory"/>
            <person name="Harder C.B."/>
            <person name="Miyauchi S."/>
            <person name="Viragh M."/>
            <person name="Kuo A."/>
            <person name="Thoen E."/>
            <person name="Andreopoulos B."/>
            <person name="Lu D."/>
            <person name="Skrede I."/>
            <person name="Drula E."/>
            <person name="Henrissat B."/>
            <person name="Morin E."/>
            <person name="Kohler A."/>
            <person name="Barry K."/>
            <person name="LaButti K."/>
            <person name="Morin E."/>
            <person name="Salamov A."/>
            <person name="Lipzen A."/>
            <person name="Mereny Z."/>
            <person name="Hegedus B."/>
            <person name="Baldrian P."/>
            <person name="Stursova M."/>
            <person name="Weitz H."/>
            <person name="Taylor A."/>
            <person name="Grigoriev I.V."/>
            <person name="Nagy L.G."/>
            <person name="Martin F."/>
            <person name="Kauserud H."/>
        </authorList>
    </citation>
    <scope>NUCLEOTIDE SEQUENCE</scope>
    <source>
        <strain evidence="2">CBHHK002</strain>
    </source>
</reference>
<comment type="caution">
    <text evidence="2">The sequence shown here is derived from an EMBL/GenBank/DDBJ whole genome shotgun (WGS) entry which is preliminary data.</text>
</comment>
<dbReference type="AlphaFoldDB" id="A0AAD7EZD3"/>
<evidence type="ECO:0000256" key="1">
    <source>
        <dbReference type="SAM" id="MobiDB-lite"/>
    </source>
</evidence>
<organism evidence="2 3">
    <name type="scientific">Mycena albidolilacea</name>
    <dbReference type="NCBI Taxonomy" id="1033008"/>
    <lineage>
        <taxon>Eukaryota</taxon>
        <taxon>Fungi</taxon>
        <taxon>Dikarya</taxon>
        <taxon>Basidiomycota</taxon>
        <taxon>Agaricomycotina</taxon>
        <taxon>Agaricomycetes</taxon>
        <taxon>Agaricomycetidae</taxon>
        <taxon>Agaricales</taxon>
        <taxon>Marasmiineae</taxon>
        <taxon>Mycenaceae</taxon>
        <taxon>Mycena</taxon>
    </lineage>
</organism>
<accession>A0AAD7EZD3</accession>
<evidence type="ECO:0000313" key="2">
    <source>
        <dbReference type="EMBL" id="KAJ7360891.1"/>
    </source>
</evidence>
<feature type="region of interest" description="Disordered" evidence="1">
    <location>
        <begin position="467"/>
        <end position="524"/>
    </location>
</feature>
<dbReference type="EMBL" id="JARIHO010000005">
    <property type="protein sequence ID" value="KAJ7360891.1"/>
    <property type="molecule type" value="Genomic_DNA"/>
</dbReference>
<protein>
    <submittedName>
        <fullName evidence="2">Uncharacterized protein</fullName>
    </submittedName>
</protein>
<feature type="compositionally biased region" description="Polar residues" evidence="1">
    <location>
        <begin position="473"/>
        <end position="486"/>
    </location>
</feature>
<feature type="region of interest" description="Disordered" evidence="1">
    <location>
        <begin position="316"/>
        <end position="401"/>
    </location>
</feature>
<sequence>MSDRLNELRTRSADKAKLKSWFSYAKTKDNARKVEPFRAWLTGLKSIHGAPHRLQIAWIIWQHPAHGDSIRLCYKETYKKDVDKDHEEEDAEGLDAFVKDGSEGQEDMDEPTRTGLLHRKHQLTRAYFAELSEEEKAEVLQRREAEFAERHAAYERLLKGEAASSVGELANRRRHAEAISHRVLESLCAQLQCKGVLILGEIVEGTSEGADGGDSEIFVSMVQHGSMPKHPNIDFATWAPAHSKAVVQAFADFVVACKKEEQGLLGNLCDPMPSLAGPPALCSQCLGSLLPLPASGPPAPPPAVPAAVQTKAAGRTLPPPTVAASRADGGAAQKAGKRKAKGKRRAVEAEAVESDAGDDDEDNAWSGGGGTDDELADDPFADEEDSSPRTPAGSPPPPVLLKYVPNSELQAVLNAMDPPQRRQRILELNSFTTYEFKREKNVARNKALFHSIFTEDPVSMLGISCPKRKRGEQSQGPAEPTRSSGRLTALATTGADGAGGESLTAAHSSYGQNNQLTAGGCHRA</sequence>
<feature type="compositionally biased region" description="Basic residues" evidence="1">
    <location>
        <begin position="335"/>
        <end position="344"/>
    </location>
</feature>
<feature type="compositionally biased region" description="Polar residues" evidence="1">
    <location>
        <begin position="505"/>
        <end position="517"/>
    </location>
</feature>
<keyword evidence="3" id="KW-1185">Reference proteome</keyword>
<feature type="compositionally biased region" description="Acidic residues" evidence="1">
    <location>
        <begin position="350"/>
        <end position="363"/>
    </location>
</feature>
<feature type="compositionally biased region" description="Acidic residues" evidence="1">
    <location>
        <begin position="371"/>
        <end position="385"/>
    </location>
</feature>
<evidence type="ECO:0000313" key="3">
    <source>
        <dbReference type="Proteomes" id="UP001218218"/>
    </source>
</evidence>
<proteinExistence type="predicted"/>
<gene>
    <name evidence="2" type="ORF">DFH08DRAFT_1031297</name>
</gene>
<dbReference type="Proteomes" id="UP001218218">
    <property type="component" value="Unassembled WGS sequence"/>
</dbReference>
<name>A0AAD7EZD3_9AGAR</name>